<dbReference type="RefSeq" id="WP_372565653.1">
    <property type="nucleotide sequence ID" value="NZ_JBGOSP010000024.1"/>
</dbReference>
<evidence type="ECO:0000256" key="2">
    <source>
        <dbReference type="ARBA" id="ARBA00023277"/>
    </source>
</evidence>
<dbReference type="PANTHER" id="PTHR11280">
    <property type="entry name" value="GLUCOSAMINE-6-PHOSPHATE ISOMERASE"/>
    <property type="match status" value="1"/>
</dbReference>
<keyword evidence="2" id="KW-0119">Carbohydrate metabolism</keyword>
<dbReference type="SUPFAM" id="SSF100950">
    <property type="entry name" value="NagB/RpiA/CoA transferase-like"/>
    <property type="match status" value="1"/>
</dbReference>
<evidence type="ECO:0000256" key="1">
    <source>
        <dbReference type="ARBA" id="ARBA00022801"/>
    </source>
</evidence>
<dbReference type="InterPro" id="IPR006148">
    <property type="entry name" value="Glc/Gal-6P_isomerase"/>
</dbReference>
<keyword evidence="5" id="KW-1185">Reference proteome</keyword>
<dbReference type="InterPro" id="IPR037171">
    <property type="entry name" value="NagB/RpiA_transferase-like"/>
</dbReference>
<gene>
    <name evidence="4" type="ORF">ACEG43_35420</name>
</gene>
<dbReference type="Gene3D" id="3.40.50.1360">
    <property type="match status" value="1"/>
</dbReference>
<dbReference type="EMBL" id="JBGOSP010000024">
    <property type="protein sequence ID" value="MFA3841428.1"/>
    <property type="molecule type" value="Genomic_DNA"/>
</dbReference>
<evidence type="ECO:0000313" key="5">
    <source>
        <dbReference type="Proteomes" id="UP001571476"/>
    </source>
</evidence>
<protein>
    <submittedName>
        <fullName evidence="4">6-phosphogluconolactonase</fullName>
    </submittedName>
</protein>
<dbReference type="Proteomes" id="UP001571476">
    <property type="component" value="Unassembled WGS sequence"/>
</dbReference>
<dbReference type="InterPro" id="IPR004547">
    <property type="entry name" value="Glucosamine6P_isomerase"/>
</dbReference>
<name>A0ABV4ST36_9ACTN</name>
<dbReference type="PANTHER" id="PTHR11280:SF5">
    <property type="entry name" value="GLUCOSAMINE-6-PHOSPHATE ISOMERASE"/>
    <property type="match status" value="1"/>
</dbReference>
<sequence>MRVSPIVFDDPEALGRALAAEIADEIGEAAHEGRPYALGCPGGRSALSTYRALADEAARRALDLGHVTIVMMDEYLERDEATGGFRRIDPSLPHSCLRFGLVEIVQRLNEAVGAGRGIDRDRLWVPDPADPEEYDKRIADLGGIDLFILASGAGDGHIAFNPPGTAVSTRTHITPLAEQTRRDNLATFPTFGGLDDVPRHGVTVGIATIKEQSARAVMVAHGADKALTARRLGAADRYQSDWPATVLSDCARPWLFLDTAAAHG</sequence>
<organism evidence="4 5">
    <name type="scientific">Streptomyces aureus</name>
    <dbReference type="NCBI Taxonomy" id="193461"/>
    <lineage>
        <taxon>Bacteria</taxon>
        <taxon>Bacillati</taxon>
        <taxon>Actinomycetota</taxon>
        <taxon>Actinomycetes</taxon>
        <taxon>Kitasatosporales</taxon>
        <taxon>Streptomycetaceae</taxon>
        <taxon>Streptomyces</taxon>
    </lineage>
</organism>
<dbReference type="Pfam" id="PF01182">
    <property type="entry name" value="Glucosamine_iso"/>
    <property type="match status" value="1"/>
</dbReference>
<feature type="domain" description="Glucosamine/galactosamine-6-phosphate isomerase" evidence="3">
    <location>
        <begin position="10"/>
        <end position="248"/>
    </location>
</feature>
<comment type="caution">
    <text evidence="4">The sequence shown here is derived from an EMBL/GenBank/DDBJ whole genome shotgun (WGS) entry which is preliminary data.</text>
</comment>
<reference evidence="4 5" key="1">
    <citation type="submission" date="2024-08" db="EMBL/GenBank/DDBJ databases">
        <title>Genome sequence of Streptomyces aureus CACIA-1.46HGO.</title>
        <authorList>
            <person name="Evangelista-Martinez Z."/>
        </authorList>
    </citation>
    <scope>NUCLEOTIDE SEQUENCE [LARGE SCALE GENOMIC DNA]</scope>
    <source>
        <strain evidence="4 5">CACIA-1.46HGO</strain>
    </source>
</reference>
<accession>A0ABV4ST36</accession>
<evidence type="ECO:0000313" key="4">
    <source>
        <dbReference type="EMBL" id="MFA3841428.1"/>
    </source>
</evidence>
<proteinExistence type="predicted"/>
<keyword evidence="1" id="KW-0378">Hydrolase</keyword>
<evidence type="ECO:0000259" key="3">
    <source>
        <dbReference type="Pfam" id="PF01182"/>
    </source>
</evidence>